<accession>A0A846TCR2</accession>
<reference evidence="2 3" key="1">
    <citation type="submission" date="2020-03" db="EMBL/GenBank/DDBJ databases">
        <authorList>
            <person name="Sun Q."/>
        </authorList>
    </citation>
    <scope>NUCLEOTIDE SEQUENCE [LARGE SCALE GENOMIC DNA]</scope>
    <source>
        <strain evidence="2 3">KACC 21451</strain>
    </source>
</reference>
<keyword evidence="1" id="KW-0812">Transmembrane</keyword>
<evidence type="ECO:0000313" key="2">
    <source>
        <dbReference type="EMBL" id="NKE04680.1"/>
    </source>
</evidence>
<dbReference type="EMBL" id="JAAVUM010000002">
    <property type="protein sequence ID" value="NKE04680.1"/>
    <property type="molecule type" value="Genomic_DNA"/>
</dbReference>
<protein>
    <submittedName>
        <fullName evidence="2">Uncharacterized protein</fullName>
    </submittedName>
</protein>
<feature type="transmembrane region" description="Helical" evidence="1">
    <location>
        <begin position="20"/>
        <end position="44"/>
    </location>
</feature>
<keyword evidence="1" id="KW-0472">Membrane</keyword>
<dbReference type="RefSeq" id="WP_167831170.1">
    <property type="nucleotide sequence ID" value="NZ_JAAVUM010000002.1"/>
</dbReference>
<name>A0A846TCR2_9BACI</name>
<gene>
    <name evidence="2" type="ORF">GWK17_04205</name>
</gene>
<organism evidence="2 3">
    <name type="scientific">Mesobacillus selenatarsenatis</name>
    <dbReference type="NCBI Taxonomy" id="388741"/>
    <lineage>
        <taxon>Bacteria</taxon>
        <taxon>Bacillati</taxon>
        <taxon>Bacillota</taxon>
        <taxon>Bacilli</taxon>
        <taxon>Bacillales</taxon>
        <taxon>Bacillaceae</taxon>
        <taxon>Mesobacillus</taxon>
    </lineage>
</organism>
<keyword evidence="1" id="KW-1133">Transmembrane helix</keyword>
<dbReference type="AlphaFoldDB" id="A0A846TCR2"/>
<proteinExistence type="predicted"/>
<sequence length="65" mass="7275">MLNKILSWKLTPSLCLGIMFGSIIANMGNFFSAIIFSVSGLIFLKVVTDRIETLKAELKKRDINL</sequence>
<dbReference type="Proteomes" id="UP000587942">
    <property type="component" value="Unassembled WGS sequence"/>
</dbReference>
<evidence type="ECO:0000313" key="3">
    <source>
        <dbReference type="Proteomes" id="UP000587942"/>
    </source>
</evidence>
<evidence type="ECO:0000256" key="1">
    <source>
        <dbReference type="SAM" id="Phobius"/>
    </source>
</evidence>
<comment type="caution">
    <text evidence="2">The sequence shown here is derived from an EMBL/GenBank/DDBJ whole genome shotgun (WGS) entry which is preliminary data.</text>
</comment>